<dbReference type="GO" id="GO:0005886">
    <property type="term" value="C:plasma membrane"/>
    <property type="evidence" value="ECO:0007669"/>
    <property type="project" value="UniProtKB-SubCell"/>
</dbReference>
<evidence type="ECO:0000256" key="7">
    <source>
        <dbReference type="ARBA" id="ARBA00023136"/>
    </source>
</evidence>
<keyword evidence="4" id="KW-0997">Cell inner membrane</keyword>
<keyword evidence="7 8" id="KW-0472">Membrane</keyword>
<evidence type="ECO:0000259" key="9">
    <source>
        <dbReference type="Pfam" id="PF00482"/>
    </source>
</evidence>
<dbReference type="OrthoDB" id="9805682at2"/>
<evidence type="ECO:0000256" key="4">
    <source>
        <dbReference type="ARBA" id="ARBA00022519"/>
    </source>
</evidence>
<evidence type="ECO:0000256" key="1">
    <source>
        <dbReference type="ARBA" id="ARBA00004429"/>
    </source>
</evidence>
<dbReference type="FunFam" id="1.20.81.30:FF:000001">
    <property type="entry name" value="Type II secretion system protein F"/>
    <property type="match status" value="2"/>
</dbReference>
<dbReference type="InterPro" id="IPR003004">
    <property type="entry name" value="GspF/PilC"/>
</dbReference>
<reference evidence="10 11" key="1">
    <citation type="journal article" date="2013" name="Genome Announc.">
        <title>First draft genome sequence from a member of the genus agrococcus, isolated from modern microbialites.</title>
        <authorList>
            <person name="White R.A.III."/>
            <person name="Grassa C.J."/>
            <person name="Suttle C.A."/>
        </authorList>
    </citation>
    <scope>NUCLEOTIDE SEQUENCE [LARGE SCALE GENOMIC DNA]</scope>
    <source>
        <strain evidence="10 11">RW1</strain>
    </source>
</reference>
<dbReference type="EMBL" id="ASHR01000030">
    <property type="protein sequence ID" value="ERG63667.1"/>
    <property type="molecule type" value="Genomic_DNA"/>
</dbReference>
<dbReference type="Gene3D" id="1.20.81.30">
    <property type="entry name" value="Type II secretion system (T2SS), domain F"/>
    <property type="match status" value="2"/>
</dbReference>
<dbReference type="InterPro" id="IPR042094">
    <property type="entry name" value="T2SS_GspF_sf"/>
</dbReference>
<comment type="subcellular location">
    <subcellularLocation>
        <location evidence="1">Cell inner membrane</location>
        <topology evidence="1">Multi-pass membrane protein</topology>
    </subcellularLocation>
</comment>
<dbReference type="InterPro" id="IPR018076">
    <property type="entry name" value="T2SS_GspF_dom"/>
</dbReference>
<name>U1LNV8_9MICO</name>
<evidence type="ECO:0000256" key="6">
    <source>
        <dbReference type="ARBA" id="ARBA00022989"/>
    </source>
</evidence>
<dbReference type="PANTHER" id="PTHR30012">
    <property type="entry name" value="GENERAL SECRETION PATHWAY PROTEIN"/>
    <property type="match status" value="1"/>
</dbReference>
<accession>U1LNV8</accession>
<keyword evidence="5 8" id="KW-0812">Transmembrane</keyword>
<dbReference type="PRINTS" id="PR00812">
    <property type="entry name" value="BCTERIALGSPF"/>
</dbReference>
<feature type="transmembrane region" description="Helical" evidence="8">
    <location>
        <begin position="175"/>
        <end position="196"/>
    </location>
</feature>
<comment type="caution">
    <text evidence="10">The sequence shown here is derived from an EMBL/GenBank/DDBJ whole genome shotgun (WGS) entry which is preliminary data.</text>
</comment>
<protein>
    <recommendedName>
        <fullName evidence="9">Type II secretion system protein GspF domain-containing protein</fullName>
    </recommendedName>
</protein>
<evidence type="ECO:0000313" key="10">
    <source>
        <dbReference type="EMBL" id="ERG63667.1"/>
    </source>
</evidence>
<evidence type="ECO:0000256" key="8">
    <source>
        <dbReference type="SAM" id="Phobius"/>
    </source>
</evidence>
<organism evidence="10 11">
    <name type="scientific">Agrococcus pavilionensis RW1</name>
    <dbReference type="NCBI Taxonomy" id="1330458"/>
    <lineage>
        <taxon>Bacteria</taxon>
        <taxon>Bacillati</taxon>
        <taxon>Actinomycetota</taxon>
        <taxon>Actinomycetes</taxon>
        <taxon>Micrococcales</taxon>
        <taxon>Microbacteriaceae</taxon>
        <taxon>Agrococcus</taxon>
    </lineage>
</organism>
<comment type="similarity">
    <text evidence="2">Belongs to the GSP F family.</text>
</comment>
<feature type="domain" description="Type II secretion system protein GspF" evidence="9">
    <location>
        <begin position="75"/>
        <end position="197"/>
    </location>
</feature>
<proteinExistence type="inferred from homology"/>
<keyword evidence="11" id="KW-1185">Reference proteome</keyword>
<evidence type="ECO:0000256" key="3">
    <source>
        <dbReference type="ARBA" id="ARBA00022475"/>
    </source>
</evidence>
<dbReference type="Proteomes" id="UP000016462">
    <property type="component" value="Unassembled WGS sequence"/>
</dbReference>
<gene>
    <name evidence="10" type="ORF">L332_04260</name>
</gene>
<feature type="transmembrane region" description="Helical" evidence="8">
    <location>
        <begin position="380"/>
        <end position="404"/>
    </location>
</feature>
<dbReference type="AlphaFoldDB" id="U1LNV8"/>
<feature type="domain" description="Type II secretion system protein GspF" evidence="9">
    <location>
        <begin position="277"/>
        <end position="399"/>
    </location>
</feature>
<sequence length="408" mass="43614">MTSTKTWAYKGRERGGKLVKGKLDAPTQAAALSRMRDMGLSPVSVDESAMGTGLNREINLSFGQAVKLKDLSVMARQMSTMIGAGLSLLRTLHILSEQTENKTLAKVLTEVRGDIETGGTLSQAFGKHRNVFPPLMIHLIAAGETGGFLDDALDAVATAFEKEVKLKSTVQSAMAYPIVVVGMAIVAVIAMIWFIVPIFEGMFSDLGGALPLPTQILVTISANMVWLGPLLFVAAIAFSVWWGKNKHAPEVRAVLDPALLKLPVFGELLRKIALARFTRNFAALLKAGVPIVLALQVVGEISGNSVILQASNRIADAVREGRPVAEQLALEPVFPPMVVQMVAVGEDAGSMELMLSKIADSYDSDIESTTAQMTSIIEPILIAGVGALIGGMIIALYMPVFSIFEQIN</sequence>
<keyword evidence="6 8" id="KW-1133">Transmembrane helix</keyword>
<dbReference type="RefSeq" id="WP_021011121.1">
    <property type="nucleotide sequence ID" value="NZ_ASHR01000030.1"/>
</dbReference>
<dbReference type="PANTHER" id="PTHR30012:SF0">
    <property type="entry name" value="TYPE II SECRETION SYSTEM PROTEIN F-RELATED"/>
    <property type="match status" value="1"/>
</dbReference>
<dbReference type="Pfam" id="PF00482">
    <property type="entry name" value="T2SSF"/>
    <property type="match status" value="2"/>
</dbReference>
<keyword evidence="3" id="KW-1003">Cell membrane</keyword>
<evidence type="ECO:0000256" key="5">
    <source>
        <dbReference type="ARBA" id="ARBA00022692"/>
    </source>
</evidence>
<feature type="transmembrane region" description="Helical" evidence="8">
    <location>
        <begin position="216"/>
        <end position="242"/>
    </location>
</feature>
<evidence type="ECO:0000313" key="11">
    <source>
        <dbReference type="Proteomes" id="UP000016462"/>
    </source>
</evidence>
<evidence type="ECO:0000256" key="2">
    <source>
        <dbReference type="ARBA" id="ARBA00005745"/>
    </source>
</evidence>